<organism evidence="7 8">
    <name type="scientific">Bugula neritina</name>
    <name type="common">Brown bryozoan</name>
    <name type="synonym">Sertularia neritina</name>
    <dbReference type="NCBI Taxonomy" id="10212"/>
    <lineage>
        <taxon>Eukaryota</taxon>
        <taxon>Metazoa</taxon>
        <taxon>Spiralia</taxon>
        <taxon>Lophotrochozoa</taxon>
        <taxon>Bryozoa</taxon>
        <taxon>Gymnolaemata</taxon>
        <taxon>Cheilostomatida</taxon>
        <taxon>Flustrina</taxon>
        <taxon>Buguloidea</taxon>
        <taxon>Bugulidae</taxon>
        <taxon>Bugula</taxon>
    </lineage>
</organism>
<dbReference type="PANTHER" id="PTHR13350">
    <property type="entry name" value="INTEGRATOR COMPLEX SUBUNIT 8"/>
    <property type="match status" value="1"/>
</dbReference>
<keyword evidence="5" id="KW-0539">Nucleus</keyword>
<protein>
    <submittedName>
        <fullName evidence="7">INTS8</fullName>
    </submittedName>
</protein>
<dbReference type="InterPro" id="IPR057980">
    <property type="entry name" value="TPR_INTS8"/>
</dbReference>
<comment type="similarity">
    <text evidence="3">Belongs to the Integrator subunit 8 family.</text>
</comment>
<evidence type="ECO:0000256" key="1">
    <source>
        <dbReference type="ARBA" id="ARBA00004123"/>
    </source>
</evidence>
<accession>A0A7J7KLJ5</accession>
<proteinExistence type="inferred from homology"/>
<dbReference type="PANTHER" id="PTHR13350:SF1">
    <property type="entry name" value="INTEGRATOR COMPLEX SUBUNIT 8"/>
    <property type="match status" value="1"/>
</dbReference>
<keyword evidence="4" id="KW-0158">Chromosome</keyword>
<sequence>MWQAIISCSQFHHTCFDKEVYTRMVKCCVQLKQYTQAAVLSQLFEEPDYMATFKYLQEKESHDGMDIYYDYLWDINIMEYLIHLHDKRGELDKKQQLITIISNPEINTNNPEPILQTCRSQKTAKFFDYCANNMVTRLNHSAFLFDL</sequence>
<dbReference type="AlphaFoldDB" id="A0A7J7KLJ5"/>
<feature type="domain" description="INTS8 TPR repeats" evidence="6">
    <location>
        <begin position="10"/>
        <end position="129"/>
    </location>
</feature>
<dbReference type="GO" id="GO:0005694">
    <property type="term" value="C:chromosome"/>
    <property type="evidence" value="ECO:0007669"/>
    <property type="project" value="UniProtKB-SubCell"/>
</dbReference>
<evidence type="ECO:0000256" key="2">
    <source>
        <dbReference type="ARBA" id="ARBA00004286"/>
    </source>
</evidence>
<evidence type="ECO:0000256" key="5">
    <source>
        <dbReference type="ARBA" id="ARBA00023242"/>
    </source>
</evidence>
<evidence type="ECO:0000256" key="3">
    <source>
        <dbReference type="ARBA" id="ARBA00007147"/>
    </source>
</evidence>
<evidence type="ECO:0000256" key="4">
    <source>
        <dbReference type="ARBA" id="ARBA00022454"/>
    </source>
</evidence>
<name>A0A7J7KLJ5_BUGNE</name>
<dbReference type="Pfam" id="PF25756">
    <property type="entry name" value="TPR_INTS8"/>
    <property type="match status" value="1"/>
</dbReference>
<gene>
    <name evidence="7" type="ORF">EB796_002935</name>
</gene>
<dbReference type="EMBL" id="VXIV02000361">
    <property type="protein sequence ID" value="KAF6038758.1"/>
    <property type="molecule type" value="Genomic_DNA"/>
</dbReference>
<dbReference type="OrthoDB" id="64340at2759"/>
<dbReference type="GO" id="GO:0034472">
    <property type="term" value="P:snRNA 3'-end processing"/>
    <property type="evidence" value="ECO:0007669"/>
    <property type="project" value="InterPro"/>
</dbReference>
<dbReference type="Proteomes" id="UP000593567">
    <property type="component" value="Unassembled WGS sequence"/>
</dbReference>
<dbReference type="GO" id="GO:0032039">
    <property type="term" value="C:integrator complex"/>
    <property type="evidence" value="ECO:0007669"/>
    <property type="project" value="TreeGrafter"/>
</dbReference>
<evidence type="ECO:0000313" key="7">
    <source>
        <dbReference type="EMBL" id="KAF6038758.1"/>
    </source>
</evidence>
<evidence type="ECO:0000313" key="8">
    <source>
        <dbReference type="Proteomes" id="UP000593567"/>
    </source>
</evidence>
<comment type="caution">
    <text evidence="7">The sequence shown here is derived from an EMBL/GenBank/DDBJ whole genome shotgun (WGS) entry which is preliminary data.</text>
</comment>
<keyword evidence="8" id="KW-1185">Reference proteome</keyword>
<dbReference type="InterPro" id="IPR038751">
    <property type="entry name" value="INTS8"/>
</dbReference>
<evidence type="ECO:0000259" key="6">
    <source>
        <dbReference type="Pfam" id="PF25756"/>
    </source>
</evidence>
<comment type="subcellular location">
    <subcellularLocation>
        <location evidence="2">Chromosome</location>
    </subcellularLocation>
    <subcellularLocation>
        <location evidence="1">Nucleus</location>
    </subcellularLocation>
</comment>
<reference evidence="7" key="1">
    <citation type="submission" date="2020-06" db="EMBL/GenBank/DDBJ databases">
        <title>Draft genome of Bugula neritina, a colonial animal packing powerful symbionts and potential medicines.</title>
        <authorList>
            <person name="Rayko M."/>
        </authorList>
    </citation>
    <scope>NUCLEOTIDE SEQUENCE [LARGE SCALE GENOMIC DNA]</scope>
    <source>
        <strain evidence="7">Kwan_BN1</strain>
    </source>
</reference>